<gene>
    <name evidence="4" type="ORF">TWF718_009800</name>
</gene>
<dbReference type="Gene3D" id="1.10.3290.10">
    <property type="entry name" value="Fido-like domain"/>
    <property type="match status" value="1"/>
</dbReference>
<evidence type="ECO:0000256" key="1">
    <source>
        <dbReference type="PIRSR" id="PIRSR640198-1"/>
    </source>
</evidence>
<feature type="region of interest" description="Disordered" evidence="2">
    <location>
        <begin position="1"/>
        <end position="22"/>
    </location>
</feature>
<dbReference type="Pfam" id="PF02661">
    <property type="entry name" value="Fic"/>
    <property type="match status" value="1"/>
</dbReference>
<proteinExistence type="predicted"/>
<organism evidence="4 5">
    <name type="scientific">Orbilia javanica</name>
    <dbReference type="NCBI Taxonomy" id="47235"/>
    <lineage>
        <taxon>Eukaryota</taxon>
        <taxon>Fungi</taxon>
        <taxon>Dikarya</taxon>
        <taxon>Ascomycota</taxon>
        <taxon>Pezizomycotina</taxon>
        <taxon>Orbiliomycetes</taxon>
        <taxon>Orbiliales</taxon>
        <taxon>Orbiliaceae</taxon>
        <taxon>Orbilia</taxon>
    </lineage>
</organism>
<feature type="domain" description="Fido" evidence="3">
    <location>
        <begin position="173"/>
        <end position="328"/>
    </location>
</feature>
<evidence type="ECO:0000259" key="3">
    <source>
        <dbReference type="PROSITE" id="PS51459"/>
    </source>
</evidence>
<dbReference type="Proteomes" id="UP001313282">
    <property type="component" value="Unassembled WGS sequence"/>
</dbReference>
<protein>
    <recommendedName>
        <fullName evidence="3">Fido domain-containing protein</fullName>
    </recommendedName>
</protein>
<dbReference type="AlphaFoldDB" id="A0AAN8RFA5"/>
<dbReference type="PROSITE" id="PS51459">
    <property type="entry name" value="FIDO"/>
    <property type="match status" value="1"/>
</dbReference>
<dbReference type="EMBL" id="JAVHNR010000007">
    <property type="protein sequence ID" value="KAK6337015.1"/>
    <property type="molecule type" value="Genomic_DNA"/>
</dbReference>
<name>A0AAN8RFA5_9PEZI</name>
<comment type="caution">
    <text evidence="4">The sequence shown here is derived from an EMBL/GenBank/DDBJ whole genome shotgun (WGS) entry which is preliminary data.</text>
</comment>
<feature type="active site" evidence="1">
    <location>
        <position position="266"/>
    </location>
</feature>
<accession>A0AAN8RFA5</accession>
<evidence type="ECO:0000313" key="5">
    <source>
        <dbReference type="Proteomes" id="UP001313282"/>
    </source>
</evidence>
<keyword evidence="5" id="KW-1185">Reference proteome</keyword>
<evidence type="ECO:0000313" key="4">
    <source>
        <dbReference type="EMBL" id="KAK6337015.1"/>
    </source>
</evidence>
<dbReference type="PANTHER" id="PTHR13504">
    <property type="entry name" value="FIDO DOMAIN-CONTAINING PROTEIN DDB_G0283145"/>
    <property type="match status" value="1"/>
</dbReference>
<dbReference type="PANTHER" id="PTHR13504:SF38">
    <property type="entry name" value="FIDO DOMAIN-CONTAINING PROTEIN"/>
    <property type="match status" value="1"/>
</dbReference>
<evidence type="ECO:0000256" key="2">
    <source>
        <dbReference type="SAM" id="MobiDB-lite"/>
    </source>
</evidence>
<sequence length="357" mass="39357">MEQGAGTPSDSAGGTDSKTSSPSTLVARLNRLSMESFNRSKVTVLSRVTIRLVDKFHNEDTFDNINEKYDIAIDRMNGVLRNWGNVSDDVLAKCIEIEFSRMIFGSNFIKGVGVDLQETFILCRKVLRDEQYTTLIIGPGSSAAKVQDRMYVVQHVNAFRYFLDKFHLEKAELTEDLIFQTHKILCEGHDHADGTPSQGWVGTYRNSEFAAPSVGQAAEEQSGSVFVGASAVAEHMRSLVADFNARSNIDPFELASWLCVQFFNIHPFAGGNGRMCRILLNGVLYKYTGIVACIGEDGDVGKDEYLEIISRSNGLYHEEDGKVAVGRQTSHIALTALVMARVAECGERMLTAMEAGS</sequence>
<dbReference type="SUPFAM" id="SSF140931">
    <property type="entry name" value="Fic-like"/>
    <property type="match status" value="1"/>
</dbReference>
<dbReference type="InterPro" id="IPR003812">
    <property type="entry name" value="Fido"/>
</dbReference>
<reference evidence="4 5" key="1">
    <citation type="submission" date="2019-10" db="EMBL/GenBank/DDBJ databases">
        <authorList>
            <person name="Palmer J.M."/>
        </authorList>
    </citation>
    <scope>NUCLEOTIDE SEQUENCE [LARGE SCALE GENOMIC DNA]</scope>
    <source>
        <strain evidence="4 5">TWF718</strain>
    </source>
</reference>
<dbReference type="InterPro" id="IPR040198">
    <property type="entry name" value="Fido_containing"/>
</dbReference>
<dbReference type="InterPro" id="IPR036597">
    <property type="entry name" value="Fido-like_dom_sf"/>
</dbReference>